<feature type="transmembrane region" description="Helical" evidence="2">
    <location>
        <begin position="27"/>
        <end position="46"/>
    </location>
</feature>
<dbReference type="AlphaFoldDB" id="A0A645AJT0"/>
<feature type="compositionally biased region" description="Basic and acidic residues" evidence="1">
    <location>
        <begin position="61"/>
        <end position="73"/>
    </location>
</feature>
<proteinExistence type="predicted"/>
<comment type="caution">
    <text evidence="3">The sequence shown here is derived from an EMBL/GenBank/DDBJ whole genome shotgun (WGS) entry which is preliminary data.</text>
</comment>
<feature type="region of interest" description="Disordered" evidence="1">
    <location>
        <begin position="52"/>
        <end position="73"/>
    </location>
</feature>
<sequence>MIIFYVAALLLGGIVYLITPQLSTGARVLISIITFLLLAGIATYFIHRIGDKPAPDSIVVDPKDISNPKSRND</sequence>
<evidence type="ECO:0000256" key="2">
    <source>
        <dbReference type="SAM" id="Phobius"/>
    </source>
</evidence>
<keyword evidence="2" id="KW-1133">Transmembrane helix</keyword>
<keyword evidence="2" id="KW-0472">Membrane</keyword>
<dbReference type="EMBL" id="VSSQ01014214">
    <property type="protein sequence ID" value="MPM53186.1"/>
    <property type="molecule type" value="Genomic_DNA"/>
</dbReference>
<evidence type="ECO:0000313" key="3">
    <source>
        <dbReference type="EMBL" id="MPM53186.1"/>
    </source>
</evidence>
<evidence type="ECO:0000256" key="1">
    <source>
        <dbReference type="SAM" id="MobiDB-lite"/>
    </source>
</evidence>
<name>A0A645AJT0_9ZZZZ</name>
<organism evidence="3">
    <name type="scientific">bioreactor metagenome</name>
    <dbReference type="NCBI Taxonomy" id="1076179"/>
    <lineage>
        <taxon>unclassified sequences</taxon>
        <taxon>metagenomes</taxon>
        <taxon>ecological metagenomes</taxon>
    </lineage>
</organism>
<keyword evidence="2" id="KW-0812">Transmembrane</keyword>
<accession>A0A645AJT0</accession>
<reference evidence="3" key="1">
    <citation type="submission" date="2019-08" db="EMBL/GenBank/DDBJ databases">
        <authorList>
            <person name="Kucharzyk K."/>
            <person name="Murdoch R.W."/>
            <person name="Higgins S."/>
            <person name="Loffler F."/>
        </authorList>
    </citation>
    <scope>NUCLEOTIDE SEQUENCE</scope>
</reference>
<protein>
    <submittedName>
        <fullName evidence="3">Uncharacterized protein</fullName>
    </submittedName>
</protein>
<gene>
    <name evidence="3" type="ORF">SDC9_99951</name>
</gene>